<name>A0A183SMI3_SCHSO</name>
<evidence type="ECO:0000313" key="1">
    <source>
        <dbReference type="EMBL" id="VDL91816.1"/>
    </source>
</evidence>
<organism evidence="3">
    <name type="scientific">Schistocephalus solidus</name>
    <name type="common">Tapeworm</name>
    <dbReference type="NCBI Taxonomy" id="70667"/>
    <lineage>
        <taxon>Eukaryota</taxon>
        <taxon>Metazoa</taxon>
        <taxon>Spiralia</taxon>
        <taxon>Lophotrochozoa</taxon>
        <taxon>Platyhelminthes</taxon>
        <taxon>Cestoda</taxon>
        <taxon>Eucestoda</taxon>
        <taxon>Diphyllobothriidea</taxon>
        <taxon>Diphyllobothriidae</taxon>
        <taxon>Schistocephalus</taxon>
    </lineage>
</organism>
<dbReference type="WBParaSite" id="SSLN_0000561001-mRNA-1">
    <property type="protein sequence ID" value="SSLN_0000561001-mRNA-1"/>
    <property type="gene ID" value="SSLN_0000561001"/>
</dbReference>
<dbReference type="AlphaFoldDB" id="A0A183SMI3"/>
<protein>
    <submittedName>
        <fullName evidence="3">Transposase</fullName>
    </submittedName>
</protein>
<reference evidence="1 2" key="2">
    <citation type="submission" date="2018-11" db="EMBL/GenBank/DDBJ databases">
        <authorList>
            <consortium name="Pathogen Informatics"/>
        </authorList>
    </citation>
    <scope>NUCLEOTIDE SEQUENCE [LARGE SCALE GENOMIC DNA]</scope>
    <source>
        <strain evidence="1 2">NST_G2</strain>
    </source>
</reference>
<accession>A0A183SMI3</accession>
<sequence length="91" mass="10228">SHQQGVQVLVEFILRRIRARHWGSVSADDGGELVSPKRKAEAHQVIIDTLRQTGRRPKMSFWMEKATPASCRSAFCRPLQKKVKPAPACCS</sequence>
<proteinExistence type="predicted"/>
<reference evidence="3" key="1">
    <citation type="submission" date="2016-06" db="UniProtKB">
        <authorList>
            <consortium name="WormBaseParasite"/>
        </authorList>
    </citation>
    <scope>IDENTIFICATION</scope>
</reference>
<gene>
    <name evidence="1" type="ORF">SSLN_LOCUS5431</name>
</gene>
<evidence type="ECO:0000313" key="3">
    <source>
        <dbReference type="WBParaSite" id="SSLN_0000561001-mRNA-1"/>
    </source>
</evidence>
<keyword evidence="2" id="KW-1185">Reference proteome</keyword>
<evidence type="ECO:0000313" key="2">
    <source>
        <dbReference type="Proteomes" id="UP000275846"/>
    </source>
</evidence>
<dbReference type="EMBL" id="UYSU01033245">
    <property type="protein sequence ID" value="VDL91816.1"/>
    <property type="molecule type" value="Genomic_DNA"/>
</dbReference>
<dbReference type="OrthoDB" id="6304896at2759"/>
<dbReference type="Proteomes" id="UP000275846">
    <property type="component" value="Unassembled WGS sequence"/>
</dbReference>